<keyword evidence="3" id="KW-0863">Zinc-finger</keyword>
<evidence type="ECO:0000259" key="7">
    <source>
        <dbReference type="SMART" id="SM00249"/>
    </source>
</evidence>
<organism evidence="8">
    <name type="scientific">Rhizophora mucronata</name>
    <name type="common">Asiatic mangrove</name>
    <dbReference type="NCBI Taxonomy" id="61149"/>
    <lineage>
        <taxon>Eukaryota</taxon>
        <taxon>Viridiplantae</taxon>
        <taxon>Streptophyta</taxon>
        <taxon>Embryophyta</taxon>
        <taxon>Tracheophyta</taxon>
        <taxon>Spermatophyta</taxon>
        <taxon>Magnoliopsida</taxon>
        <taxon>eudicotyledons</taxon>
        <taxon>Gunneridae</taxon>
        <taxon>Pentapetalae</taxon>
        <taxon>rosids</taxon>
        <taxon>fabids</taxon>
        <taxon>Malpighiales</taxon>
        <taxon>Rhizophoraceae</taxon>
        <taxon>Rhizophora</taxon>
    </lineage>
</organism>
<dbReference type="PANTHER" id="PTHR14571">
    <property type="entry name" value="HISTONE-LYSINE N-METHYLTRANSFERASE SET-26-RELATED"/>
    <property type="match status" value="1"/>
</dbReference>
<dbReference type="InterPro" id="IPR013083">
    <property type="entry name" value="Znf_RING/FYVE/PHD"/>
</dbReference>
<sequence>MKGRSHRLQSHDAAHEDWVDGSWTVDCVCGVNFDDGEEMVNCDECGVWVHTRCSRYVKGDELFTCDKCKSKNNNRNDNEETEVAQLLVELPTTTIHLETRNAANGPSHRPFRLWTDIPMEKRVHVQGIPGGDPSLFTELSSVFTPQLWKCTGYVPKKFNFQYREFPCWDEKGEGDAVVNEVENQNTVDKGAGVLFSLSKENVSATSAAALIDMRGTDEQDGCDEKVHLKQMKKWGNEIAEVRHLQIGVKKDRSLLQPIVIQSGKRKSEEMGMPKNHSRKKNSRAAEKEVELNRKGLHDAKSVFTSTSDGKPLEFYEDRGSKSFGNDSQSPKNKNVMETIFQGCESDSCIALGHKAEKPRDNLALAEYSAETLSVEMPRNIFPVGTRHSEGKGRCEVLMGFDNPPKVNLVTLSDLEHVDVGRTPVKQEGDSMLRANLDGIGEGSAGSDVKADELAPVTLEVEDSQINEDCGTFPTLQPDVKVAEADHETKVALNCPSFTDAKHADTSNSMPENSKQNDATFSGSPLTDHKSQKTLEAISESHAEKVQELTDKTCLLKQDLDGSENSIPMLKCLLESKQSLGFTEEPSKSGGANLNSPALPNTVNPNLVTKQQVTMDSNSSIKKDRGTSSVARDDDNMSIKITKERSKSSINSASKMPNSSKTAPIYLPKRILPDSKDSLLCSSSKASLAQNSSETAGLLGNDSASHTQHKRSTSGLPLRSEKFLQSNSQASSKSNHTSSMNPSAPANSPAALSDEELALLLHQELNSSPRVPRVPRVRHASSLHQLASPMATSMLMKRTYSAGTKDSISRSKSRDASKDGFRQFHEPDDEARKINRMPSSPNQRRQNKGYTTETSSKRGDSGSPTSIHSVKKNAPIFSTSTANSVPSSSTEVSDHCLSSVRGSPTNVSDEDTGTILGPVPRTLPGLIDEIMSKGKRMTYEELCNAVLPHWHNLRKHNGERYAYSSHSQAVLDCLRNRHKWARLVDRGPKTNSSRKRQKLDAEDSEDNDYGEGSAQKEGEAKGLESQREDFPKGKRKARKRRRLVLQGRGIKDVRKRRKSNSHTDEDTGSFTNSSEESLFSDDETQGSGGGRVGVEASASSDEERTR</sequence>
<evidence type="ECO:0000256" key="1">
    <source>
        <dbReference type="ARBA" id="ARBA00004123"/>
    </source>
</evidence>
<feature type="compositionally biased region" description="Polar residues" evidence="6">
    <location>
        <begin position="505"/>
        <end position="524"/>
    </location>
</feature>
<evidence type="ECO:0000256" key="4">
    <source>
        <dbReference type="ARBA" id="ARBA00022833"/>
    </source>
</evidence>
<dbReference type="GO" id="GO:0008270">
    <property type="term" value="F:zinc ion binding"/>
    <property type="evidence" value="ECO:0007669"/>
    <property type="project" value="UniProtKB-KW"/>
</dbReference>
<feature type="region of interest" description="Disordered" evidence="6">
    <location>
        <begin position="581"/>
        <end position="665"/>
    </location>
</feature>
<feature type="region of interest" description="Disordered" evidence="6">
    <location>
        <begin position="689"/>
        <end position="749"/>
    </location>
</feature>
<keyword evidence="5" id="KW-0539">Nucleus</keyword>
<dbReference type="Gene3D" id="3.30.40.10">
    <property type="entry name" value="Zinc/RING finger domain, C3HC4 (zinc finger)"/>
    <property type="match status" value="1"/>
</dbReference>
<proteinExistence type="predicted"/>
<protein>
    <recommendedName>
        <fullName evidence="7">Zinc finger PHD-type domain-containing protein</fullName>
    </recommendedName>
</protein>
<dbReference type="AlphaFoldDB" id="A0A2P2LJ83"/>
<dbReference type="Pfam" id="PF24659">
    <property type="entry name" value="DUF7648"/>
    <property type="match status" value="1"/>
</dbReference>
<feature type="compositionally biased region" description="Basic and acidic residues" evidence="6">
    <location>
        <begin position="806"/>
        <end position="832"/>
    </location>
</feature>
<evidence type="ECO:0000313" key="8">
    <source>
        <dbReference type="EMBL" id="MBX18035.1"/>
    </source>
</evidence>
<dbReference type="SMART" id="SM00249">
    <property type="entry name" value="PHD"/>
    <property type="match status" value="1"/>
</dbReference>
<dbReference type="InterPro" id="IPR019786">
    <property type="entry name" value="Zinc_finger_PHD-type_CS"/>
</dbReference>
<feature type="compositionally biased region" description="Low complexity" evidence="6">
    <location>
        <begin position="877"/>
        <end position="889"/>
    </location>
</feature>
<name>A0A2P2LJ83_RHIMU</name>
<dbReference type="InterPro" id="IPR011011">
    <property type="entry name" value="Znf_FYVE_PHD"/>
</dbReference>
<reference evidence="8" key="1">
    <citation type="submission" date="2018-02" db="EMBL/GenBank/DDBJ databases">
        <title>Rhizophora mucronata_Transcriptome.</title>
        <authorList>
            <person name="Meera S.P."/>
            <person name="Sreeshan A."/>
            <person name="Augustine A."/>
        </authorList>
    </citation>
    <scope>NUCLEOTIDE SEQUENCE</scope>
    <source>
        <tissue evidence="8">Leaf</tissue>
    </source>
</reference>
<feature type="region of interest" description="Disordered" evidence="6">
    <location>
        <begin position="259"/>
        <end position="332"/>
    </location>
</feature>
<feature type="compositionally biased region" description="Basic and acidic residues" evidence="6">
    <location>
        <begin position="620"/>
        <end position="646"/>
    </location>
</feature>
<dbReference type="SUPFAM" id="SSF57903">
    <property type="entry name" value="FYVE/PHD zinc finger"/>
    <property type="match status" value="1"/>
</dbReference>
<feature type="compositionally biased region" description="Polar residues" evidence="6">
    <location>
        <begin position="647"/>
        <end position="661"/>
    </location>
</feature>
<accession>A0A2P2LJ83</accession>
<evidence type="ECO:0000256" key="3">
    <source>
        <dbReference type="ARBA" id="ARBA00022771"/>
    </source>
</evidence>
<evidence type="ECO:0000256" key="5">
    <source>
        <dbReference type="ARBA" id="ARBA00023242"/>
    </source>
</evidence>
<feature type="region of interest" description="Disordered" evidence="6">
    <location>
        <begin position="501"/>
        <end position="527"/>
    </location>
</feature>
<feature type="compositionally biased region" description="Basic and acidic residues" evidence="6">
    <location>
        <begin position="310"/>
        <end position="320"/>
    </location>
</feature>
<dbReference type="InterPro" id="IPR056065">
    <property type="entry name" value="DUF7648"/>
</dbReference>
<dbReference type="PROSITE" id="PS01359">
    <property type="entry name" value="ZF_PHD_1"/>
    <property type="match status" value="1"/>
</dbReference>
<feature type="region of interest" description="Disordered" evidence="6">
    <location>
        <begin position="983"/>
        <end position="1105"/>
    </location>
</feature>
<feature type="compositionally biased region" description="Polar residues" evidence="6">
    <location>
        <begin position="589"/>
        <end position="619"/>
    </location>
</feature>
<feature type="compositionally biased region" description="Low complexity" evidence="6">
    <location>
        <begin position="737"/>
        <end position="749"/>
    </location>
</feature>
<dbReference type="PANTHER" id="PTHR14571:SF9">
    <property type="entry name" value="HISTONE-LYSINE N-METHYLTRANSFERASE SET-26-RELATED"/>
    <property type="match status" value="1"/>
</dbReference>
<feature type="compositionally biased region" description="Polar residues" evidence="6">
    <location>
        <begin position="322"/>
        <end position="332"/>
    </location>
</feature>
<feature type="compositionally biased region" description="Polar residues" evidence="6">
    <location>
        <begin position="1067"/>
        <end position="1076"/>
    </location>
</feature>
<feature type="region of interest" description="Disordered" evidence="6">
    <location>
        <begin position="799"/>
        <end position="919"/>
    </location>
</feature>
<dbReference type="GO" id="GO:0005634">
    <property type="term" value="C:nucleus"/>
    <property type="evidence" value="ECO:0007669"/>
    <property type="project" value="UniProtKB-SubCell"/>
</dbReference>
<keyword evidence="4" id="KW-0862">Zinc</keyword>
<feature type="compositionally biased region" description="Basic residues" evidence="6">
    <location>
        <begin position="1032"/>
        <end position="1042"/>
    </location>
</feature>
<dbReference type="InterPro" id="IPR001965">
    <property type="entry name" value="Znf_PHD"/>
</dbReference>
<feature type="domain" description="Zinc finger PHD-type" evidence="7">
    <location>
        <begin position="26"/>
        <end position="69"/>
    </location>
</feature>
<keyword evidence="2" id="KW-0479">Metal-binding</keyword>
<feature type="compositionally biased region" description="Polar residues" evidence="6">
    <location>
        <begin position="836"/>
        <end position="853"/>
    </location>
</feature>
<evidence type="ECO:0000256" key="6">
    <source>
        <dbReference type="SAM" id="MobiDB-lite"/>
    </source>
</evidence>
<dbReference type="EMBL" id="GGEC01037551">
    <property type="protein sequence ID" value="MBX18035.1"/>
    <property type="molecule type" value="Transcribed_RNA"/>
</dbReference>
<feature type="compositionally biased region" description="Basic and acidic residues" evidence="6">
    <location>
        <begin position="1013"/>
        <end position="1031"/>
    </location>
</feature>
<feature type="compositionally biased region" description="Polar residues" evidence="6">
    <location>
        <begin position="722"/>
        <end position="736"/>
    </location>
</feature>
<feature type="compositionally biased region" description="Basic and acidic residues" evidence="6">
    <location>
        <begin position="283"/>
        <end position="300"/>
    </location>
</feature>
<evidence type="ECO:0000256" key="2">
    <source>
        <dbReference type="ARBA" id="ARBA00022723"/>
    </source>
</evidence>
<comment type="subcellular location">
    <subcellularLocation>
        <location evidence="1">Nucleus</location>
    </subcellularLocation>
</comment>